<sequence>MNPNIERGSTFKFRQGFPEVRISAIGFLDEGDDPGIDVTADIVYGSLIYKENQDSLQARFTIEIQVLPKDNTSGSPTTHQETITITRSNSNIVNSQDLYSYDKRIPVDPGTYDINVTVIDRNSGKQLTRQTQTFIPDPGNSVQNLTNIQLLGKKAAGDWAPITTYDVQRDVDSLMFRLQVTNNTSEEPLAINARLMRFESDTTIARPMYFNGYSPSSIQYKGIDYDEEEVLQSTRRILTQPGSVLIEYKFGSQPRGNYRFDVQNDEDEENRLFKARDFGVKSKNYPSIKSARELASPLYYLMSKKEYEELMAIQDKDSLKQAVDRFWLKNLNNKNRARQVIQMYYQRVEEANKQFSNFKEGWKTDLGMIYILFGPPWYVDQSLNRMRWSYSYNRDDPEYNYLFETPKLQSEFYPYQNYLLQRNQYYFNVEYQQTQLWLTGQILRRSL</sequence>
<organism evidence="2 3">
    <name type="scientific">Halalkalibaculum roseum</name>
    <dbReference type="NCBI Taxonomy" id="2709311"/>
    <lineage>
        <taxon>Bacteria</taxon>
        <taxon>Pseudomonadati</taxon>
        <taxon>Balneolota</taxon>
        <taxon>Balneolia</taxon>
        <taxon>Balneolales</taxon>
        <taxon>Balneolaceae</taxon>
        <taxon>Halalkalibaculum</taxon>
    </lineage>
</organism>
<dbReference type="AlphaFoldDB" id="A0A6M1SYI1"/>
<feature type="domain" description="GWxTD" evidence="1">
    <location>
        <begin position="275"/>
        <end position="437"/>
    </location>
</feature>
<name>A0A6M1SYI1_9BACT</name>
<keyword evidence="3" id="KW-1185">Reference proteome</keyword>
<proteinExistence type="predicted"/>
<evidence type="ECO:0000313" key="3">
    <source>
        <dbReference type="Proteomes" id="UP000473278"/>
    </source>
</evidence>
<comment type="caution">
    <text evidence="2">The sequence shown here is derived from an EMBL/GenBank/DDBJ whole genome shotgun (WGS) entry which is preliminary data.</text>
</comment>
<dbReference type="NCBIfam" id="TIGR04514">
    <property type="entry name" value="GWxTD_dom"/>
    <property type="match status" value="1"/>
</dbReference>
<gene>
    <name evidence="2" type="ORF">G3570_10205</name>
</gene>
<dbReference type="EMBL" id="JAALLT010000003">
    <property type="protein sequence ID" value="NGP77006.1"/>
    <property type="molecule type" value="Genomic_DNA"/>
</dbReference>
<dbReference type="Proteomes" id="UP000473278">
    <property type="component" value="Unassembled WGS sequence"/>
</dbReference>
<dbReference type="InterPro" id="IPR030959">
    <property type="entry name" value="GWxTD_dom"/>
</dbReference>
<evidence type="ECO:0000313" key="2">
    <source>
        <dbReference type="EMBL" id="NGP77006.1"/>
    </source>
</evidence>
<protein>
    <submittedName>
        <fullName evidence="2">GWxTD domain-containing protein</fullName>
    </submittedName>
</protein>
<dbReference type="Pfam" id="PF20094">
    <property type="entry name" value="GWxTD_dom"/>
    <property type="match status" value="1"/>
</dbReference>
<accession>A0A6M1SYI1</accession>
<reference evidence="2 3" key="1">
    <citation type="submission" date="2020-02" db="EMBL/GenBank/DDBJ databases">
        <title>Balneolaceae bacterium YR4-1, complete genome.</title>
        <authorList>
            <person name="Li Y."/>
            <person name="Wu S."/>
        </authorList>
    </citation>
    <scope>NUCLEOTIDE SEQUENCE [LARGE SCALE GENOMIC DNA]</scope>
    <source>
        <strain evidence="2 3">YR4-1</strain>
    </source>
</reference>
<evidence type="ECO:0000259" key="1">
    <source>
        <dbReference type="Pfam" id="PF20094"/>
    </source>
</evidence>